<reference evidence="3" key="1">
    <citation type="journal article" date="2019" name="Int. J. Syst. Evol. Microbiol.">
        <title>The Global Catalogue of Microorganisms (GCM) 10K type strain sequencing project: providing services to taxonomists for standard genome sequencing and annotation.</title>
        <authorList>
            <consortium name="The Broad Institute Genomics Platform"/>
            <consortium name="The Broad Institute Genome Sequencing Center for Infectious Disease"/>
            <person name="Wu L."/>
            <person name="Ma J."/>
        </authorList>
    </citation>
    <scope>NUCLEOTIDE SEQUENCE [LARGE SCALE GENOMIC DNA]</scope>
    <source>
        <strain evidence="3">CCUG 59685</strain>
    </source>
</reference>
<sequence>MAKQRRFYLLIFKVAQALTERWSTLKSEVKIKVFFLFSEAYRIDCRIVVHEMKKENEGKSPVDHRHDASAGQACNAHVATR</sequence>
<evidence type="ECO:0000256" key="1">
    <source>
        <dbReference type="SAM" id="MobiDB-lite"/>
    </source>
</evidence>
<gene>
    <name evidence="2" type="ORF">ACFQ1T_11545</name>
</gene>
<evidence type="ECO:0000313" key="3">
    <source>
        <dbReference type="Proteomes" id="UP001597106"/>
    </source>
</evidence>
<dbReference type="Proteomes" id="UP001597106">
    <property type="component" value="Unassembled WGS sequence"/>
</dbReference>
<proteinExistence type="predicted"/>
<dbReference type="RefSeq" id="WP_379076765.1">
    <property type="nucleotide sequence ID" value="NZ_JBHTJW010000002.1"/>
</dbReference>
<accession>A0ABW3GIG8</accession>
<feature type="region of interest" description="Disordered" evidence="1">
    <location>
        <begin position="57"/>
        <end position="81"/>
    </location>
</feature>
<comment type="caution">
    <text evidence="2">The sequence shown here is derived from an EMBL/GenBank/DDBJ whole genome shotgun (WGS) entry which is preliminary data.</text>
</comment>
<feature type="compositionally biased region" description="Basic and acidic residues" evidence="1">
    <location>
        <begin position="57"/>
        <end position="68"/>
    </location>
</feature>
<evidence type="ECO:0000313" key="2">
    <source>
        <dbReference type="EMBL" id="MFD0930411.1"/>
    </source>
</evidence>
<name>A0ABW3GIG8_9PROT</name>
<keyword evidence="3" id="KW-1185">Reference proteome</keyword>
<dbReference type="EMBL" id="JBHTJW010000002">
    <property type="protein sequence ID" value="MFD0930411.1"/>
    <property type="molecule type" value="Genomic_DNA"/>
</dbReference>
<organism evidence="2 3">
    <name type="scientific">Methylophilus glucosoxydans</name>
    <dbReference type="NCBI Taxonomy" id="752553"/>
    <lineage>
        <taxon>Bacteria</taxon>
        <taxon>Pseudomonadati</taxon>
        <taxon>Pseudomonadota</taxon>
        <taxon>Betaproteobacteria</taxon>
        <taxon>Nitrosomonadales</taxon>
        <taxon>Methylophilaceae</taxon>
        <taxon>Methylophilus</taxon>
    </lineage>
</organism>
<protein>
    <submittedName>
        <fullName evidence="2">Uncharacterized protein</fullName>
    </submittedName>
</protein>